<dbReference type="SUPFAM" id="SSF55103">
    <property type="entry name" value="FAD-linked oxidases, C-terminal domain"/>
    <property type="match status" value="1"/>
</dbReference>
<proteinExistence type="inferred from homology"/>
<sequence>MLTEDYFRDLSLSRTQKGSFQDPVNVMSPYWLNNSCSPFTPPNASCVLGNMASYAINVSTAADVVAGLGFARKHNVRLTIKNTGHDFLGRSAGRGSLALWTHNLKSISLHNYSSEHYNGPAMTLGAGVQAYEASSTAAAGGLRVTGGFCPTVGLAGGYVQGGGHGPLEGKYGLAADNTLEFEVVTGDGRHMVASPVQNADLFWALNGGGGGTYAVVLSQTTRAHRDGVVAGASLTFNNTDADAYWAALGAWQALLLDLDSVPGANTFWGMTEDVFVLYSATLPDANATTLAAVLDPFVRRLAELGLPHTYKTTDSPTYHEHFARYTPDLPFGRYPTNTLLGGRLVPRSVVRDRLPALLAALRNITSGAGVTGPAVGYPFRVNGIASDVRRARAGTTPGASNSVNPAWRESLYWLNMDVSYDPSRLDVVHALQAQMNANQDLLKALTPGSGAYVNEATFDNPSWARDYFGPNYARLLEIKDRYDPDQLFYGPASVGSHRWKVAQDGRLCRRL</sequence>
<name>A0AAN6MNB3_9PEZI</name>
<dbReference type="Gene3D" id="3.30.465.10">
    <property type="match status" value="2"/>
</dbReference>
<evidence type="ECO:0000313" key="7">
    <source>
        <dbReference type="Proteomes" id="UP001303889"/>
    </source>
</evidence>
<keyword evidence="3" id="KW-0274">FAD</keyword>
<evidence type="ECO:0000256" key="1">
    <source>
        <dbReference type="ARBA" id="ARBA00005466"/>
    </source>
</evidence>
<comment type="caution">
    <text evidence="6">The sequence shown here is derived from an EMBL/GenBank/DDBJ whole genome shotgun (WGS) entry which is preliminary data.</text>
</comment>
<dbReference type="EMBL" id="MU855442">
    <property type="protein sequence ID" value="KAK3903540.1"/>
    <property type="molecule type" value="Genomic_DNA"/>
</dbReference>
<dbReference type="PANTHER" id="PTHR13878:SF91">
    <property type="entry name" value="FAD BINDING DOMAIN PROTEIN (AFU_ORTHOLOGUE AFUA_6G12070)-RELATED"/>
    <property type="match status" value="1"/>
</dbReference>
<accession>A0AAN6MNB3</accession>
<evidence type="ECO:0000259" key="5">
    <source>
        <dbReference type="PROSITE" id="PS51387"/>
    </source>
</evidence>
<dbReference type="InterPro" id="IPR016164">
    <property type="entry name" value="FAD-linked_Oxase-like_C"/>
</dbReference>
<dbReference type="InterPro" id="IPR036318">
    <property type="entry name" value="FAD-bd_PCMH-like_sf"/>
</dbReference>
<dbReference type="GO" id="GO:0071949">
    <property type="term" value="F:FAD binding"/>
    <property type="evidence" value="ECO:0007669"/>
    <property type="project" value="InterPro"/>
</dbReference>
<dbReference type="Pfam" id="PF08031">
    <property type="entry name" value="BBE"/>
    <property type="match status" value="1"/>
</dbReference>
<reference evidence="6" key="2">
    <citation type="submission" date="2023-05" db="EMBL/GenBank/DDBJ databases">
        <authorList>
            <consortium name="Lawrence Berkeley National Laboratory"/>
            <person name="Steindorff A."/>
            <person name="Hensen N."/>
            <person name="Bonometti L."/>
            <person name="Westerberg I."/>
            <person name="Brannstrom I.O."/>
            <person name="Guillou S."/>
            <person name="Cros-Aarteil S."/>
            <person name="Calhoun S."/>
            <person name="Haridas S."/>
            <person name="Kuo A."/>
            <person name="Mondo S."/>
            <person name="Pangilinan J."/>
            <person name="Riley R."/>
            <person name="Labutti K."/>
            <person name="Andreopoulos B."/>
            <person name="Lipzen A."/>
            <person name="Chen C."/>
            <person name="Yanf M."/>
            <person name="Daum C."/>
            <person name="Ng V."/>
            <person name="Clum A."/>
            <person name="Ohm R."/>
            <person name="Martin F."/>
            <person name="Silar P."/>
            <person name="Natvig D."/>
            <person name="Lalanne C."/>
            <person name="Gautier V."/>
            <person name="Ament-Velasquez S.L."/>
            <person name="Kruys A."/>
            <person name="Hutchinson M.I."/>
            <person name="Powell A.J."/>
            <person name="Barry K."/>
            <person name="Miller A.N."/>
            <person name="Grigoriev I.V."/>
            <person name="Debuchy R."/>
            <person name="Gladieux P."/>
            <person name="Thoren M.H."/>
            <person name="Johannesson H."/>
        </authorList>
    </citation>
    <scope>NUCLEOTIDE SEQUENCE</scope>
    <source>
        <strain evidence="6">CBS 103.79</strain>
    </source>
</reference>
<dbReference type="InterPro" id="IPR012951">
    <property type="entry name" value="BBE"/>
</dbReference>
<dbReference type="AlphaFoldDB" id="A0AAN6MNB3"/>
<dbReference type="PANTHER" id="PTHR13878">
    <property type="entry name" value="GULONOLACTONE OXIDASE"/>
    <property type="match status" value="1"/>
</dbReference>
<reference evidence="6" key="1">
    <citation type="journal article" date="2023" name="Mol. Phylogenet. Evol.">
        <title>Genome-scale phylogeny and comparative genomics of the fungal order Sordariales.</title>
        <authorList>
            <person name="Hensen N."/>
            <person name="Bonometti L."/>
            <person name="Westerberg I."/>
            <person name="Brannstrom I.O."/>
            <person name="Guillou S."/>
            <person name="Cros-Aarteil S."/>
            <person name="Calhoun S."/>
            <person name="Haridas S."/>
            <person name="Kuo A."/>
            <person name="Mondo S."/>
            <person name="Pangilinan J."/>
            <person name="Riley R."/>
            <person name="LaButti K."/>
            <person name="Andreopoulos B."/>
            <person name="Lipzen A."/>
            <person name="Chen C."/>
            <person name="Yan M."/>
            <person name="Daum C."/>
            <person name="Ng V."/>
            <person name="Clum A."/>
            <person name="Steindorff A."/>
            <person name="Ohm R.A."/>
            <person name="Martin F."/>
            <person name="Silar P."/>
            <person name="Natvig D.O."/>
            <person name="Lalanne C."/>
            <person name="Gautier V."/>
            <person name="Ament-Velasquez S.L."/>
            <person name="Kruys A."/>
            <person name="Hutchinson M.I."/>
            <person name="Powell A.J."/>
            <person name="Barry K."/>
            <person name="Miller A.N."/>
            <person name="Grigoriev I.V."/>
            <person name="Debuchy R."/>
            <person name="Gladieux P."/>
            <person name="Hiltunen Thoren M."/>
            <person name="Johannesson H."/>
        </authorList>
    </citation>
    <scope>NUCLEOTIDE SEQUENCE</scope>
    <source>
        <strain evidence="6">CBS 103.79</strain>
    </source>
</reference>
<protein>
    <submittedName>
        <fullName evidence="6">FAD-linked oxidoreductase ZEB1</fullName>
    </submittedName>
</protein>
<dbReference type="Pfam" id="PF01565">
    <property type="entry name" value="FAD_binding_4"/>
    <property type="match status" value="1"/>
</dbReference>
<keyword evidence="2" id="KW-0285">Flavoprotein</keyword>
<dbReference type="Proteomes" id="UP001303889">
    <property type="component" value="Unassembled WGS sequence"/>
</dbReference>
<evidence type="ECO:0000256" key="2">
    <source>
        <dbReference type="ARBA" id="ARBA00022630"/>
    </source>
</evidence>
<dbReference type="SUPFAM" id="SSF56176">
    <property type="entry name" value="FAD-binding/transporter-associated domain-like"/>
    <property type="match status" value="1"/>
</dbReference>
<dbReference type="InterPro" id="IPR050432">
    <property type="entry name" value="FAD-linked_Oxidoreductases_BP"/>
</dbReference>
<evidence type="ECO:0000256" key="3">
    <source>
        <dbReference type="ARBA" id="ARBA00022827"/>
    </source>
</evidence>
<gene>
    <name evidence="6" type="ORF">C8A05DRAFT_32720</name>
</gene>
<dbReference type="InterPro" id="IPR016169">
    <property type="entry name" value="FAD-bd_PCMH_sub2"/>
</dbReference>
<evidence type="ECO:0000313" key="6">
    <source>
        <dbReference type="EMBL" id="KAK3903540.1"/>
    </source>
</evidence>
<evidence type="ECO:0000256" key="4">
    <source>
        <dbReference type="ARBA" id="ARBA00023002"/>
    </source>
</evidence>
<dbReference type="InterPro" id="IPR016166">
    <property type="entry name" value="FAD-bd_PCMH"/>
</dbReference>
<organism evidence="6 7">
    <name type="scientific">Staphylotrichum tortipilum</name>
    <dbReference type="NCBI Taxonomy" id="2831512"/>
    <lineage>
        <taxon>Eukaryota</taxon>
        <taxon>Fungi</taxon>
        <taxon>Dikarya</taxon>
        <taxon>Ascomycota</taxon>
        <taxon>Pezizomycotina</taxon>
        <taxon>Sordariomycetes</taxon>
        <taxon>Sordariomycetidae</taxon>
        <taxon>Sordariales</taxon>
        <taxon>Chaetomiaceae</taxon>
        <taxon>Staphylotrichum</taxon>
    </lineage>
</organism>
<dbReference type="InterPro" id="IPR006094">
    <property type="entry name" value="Oxid_FAD_bind_N"/>
</dbReference>
<keyword evidence="7" id="KW-1185">Reference proteome</keyword>
<feature type="domain" description="FAD-binding PCMH-type" evidence="5">
    <location>
        <begin position="48"/>
        <end position="226"/>
    </location>
</feature>
<comment type="similarity">
    <text evidence="1">Belongs to the oxygen-dependent FAD-linked oxidoreductase family.</text>
</comment>
<dbReference type="PROSITE" id="PS51387">
    <property type="entry name" value="FAD_PCMH"/>
    <property type="match status" value="1"/>
</dbReference>
<dbReference type="GO" id="GO:0016491">
    <property type="term" value="F:oxidoreductase activity"/>
    <property type="evidence" value="ECO:0007669"/>
    <property type="project" value="UniProtKB-KW"/>
</dbReference>
<keyword evidence="4" id="KW-0560">Oxidoreductase</keyword>